<evidence type="ECO:0000313" key="6">
    <source>
        <dbReference type="EMBL" id="KAI3857167.1"/>
    </source>
</evidence>
<dbReference type="InterPro" id="IPR011016">
    <property type="entry name" value="Znf_RING-CH"/>
</dbReference>
<dbReference type="EMBL" id="JAJJMB010014886">
    <property type="protein sequence ID" value="KAI3857167.1"/>
    <property type="molecule type" value="Genomic_DNA"/>
</dbReference>
<feature type="domain" description="RING-type" evidence="5">
    <location>
        <begin position="94"/>
        <end position="138"/>
    </location>
</feature>
<dbReference type="Proteomes" id="UP001202328">
    <property type="component" value="Unassembled WGS sequence"/>
</dbReference>
<dbReference type="PROSITE" id="PS50089">
    <property type="entry name" value="ZF_RING_2"/>
    <property type="match status" value="1"/>
</dbReference>
<protein>
    <recommendedName>
        <fullName evidence="5">RING-type domain-containing protein</fullName>
    </recommendedName>
</protein>
<reference evidence="6" key="1">
    <citation type="submission" date="2022-04" db="EMBL/GenBank/DDBJ databases">
        <title>A functionally conserved STORR gene fusion in Papaver species that diverged 16.8 million years ago.</title>
        <authorList>
            <person name="Catania T."/>
        </authorList>
    </citation>
    <scope>NUCLEOTIDE SEQUENCE</scope>
    <source>
        <strain evidence="6">S-188037</strain>
    </source>
</reference>
<name>A0AAD4S2V0_9MAGN</name>
<dbReference type="AlphaFoldDB" id="A0AAD4S2V0"/>
<dbReference type="SMART" id="SM00184">
    <property type="entry name" value="RING"/>
    <property type="match status" value="1"/>
</dbReference>
<keyword evidence="1" id="KW-0479">Metal-binding</keyword>
<sequence length="142" mass="16306">MAIFSAFSRKFHIPLSFISFIFGLVIDILDTVSAPDQQFELDLPYRRRTRSVSGHLTTPNLSSSFSAAEMTKKILPIMKSEDLLTISNSTDRTCVICLGEYESKEEIRKLKLCNHVFHRSCLDSWIDYDHRLICPMCRTALI</sequence>
<dbReference type="InterPro" id="IPR013083">
    <property type="entry name" value="Znf_RING/FYVE/PHD"/>
</dbReference>
<gene>
    <name evidence="6" type="ORF">MKW98_010581</name>
</gene>
<organism evidence="6 7">
    <name type="scientific">Papaver atlanticum</name>
    <dbReference type="NCBI Taxonomy" id="357466"/>
    <lineage>
        <taxon>Eukaryota</taxon>
        <taxon>Viridiplantae</taxon>
        <taxon>Streptophyta</taxon>
        <taxon>Embryophyta</taxon>
        <taxon>Tracheophyta</taxon>
        <taxon>Spermatophyta</taxon>
        <taxon>Magnoliopsida</taxon>
        <taxon>Ranunculales</taxon>
        <taxon>Papaveraceae</taxon>
        <taxon>Papaveroideae</taxon>
        <taxon>Papaver</taxon>
    </lineage>
</organism>
<evidence type="ECO:0000259" key="5">
    <source>
        <dbReference type="PROSITE" id="PS50089"/>
    </source>
</evidence>
<comment type="caution">
    <text evidence="6">The sequence shown here is derived from an EMBL/GenBank/DDBJ whole genome shotgun (WGS) entry which is preliminary data.</text>
</comment>
<keyword evidence="3" id="KW-0862">Zinc</keyword>
<keyword evidence="2 4" id="KW-0863">Zinc-finger</keyword>
<evidence type="ECO:0000256" key="2">
    <source>
        <dbReference type="ARBA" id="ARBA00022771"/>
    </source>
</evidence>
<dbReference type="GO" id="GO:0016567">
    <property type="term" value="P:protein ubiquitination"/>
    <property type="evidence" value="ECO:0007669"/>
    <property type="project" value="TreeGrafter"/>
</dbReference>
<dbReference type="PANTHER" id="PTHR45969">
    <property type="entry name" value="RING ZINC FINGER PROTEIN-RELATED"/>
    <property type="match status" value="1"/>
</dbReference>
<evidence type="ECO:0000313" key="7">
    <source>
        <dbReference type="Proteomes" id="UP001202328"/>
    </source>
</evidence>
<dbReference type="PANTHER" id="PTHR45969:SF81">
    <property type="entry name" value="OS08G0157400 PROTEIN"/>
    <property type="match status" value="1"/>
</dbReference>
<proteinExistence type="predicted"/>
<dbReference type="InterPro" id="IPR001841">
    <property type="entry name" value="Znf_RING"/>
</dbReference>
<evidence type="ECO:0000256" key="4">
    <source>
        <dbReference type="PROSITE-ProRule" id="PRU00175"/>
    </source>
</evidence>
<dbReference type="GO" id="GO:0061630">
    <property type="term" value="F:ubiquitin protein ligase activity"/>
    <property type="evidence" value="ECO:0007669"/>
    <property type="project" value="TreeGrafter"/>
</dbReference>
<dbReference type="SUPFAM" id="SSF57850">
    <property type="entry name" value="RING/U-box"/>
    <property type="match status" value="1"/>
</dbReference>
<keyword evidence="7" id="KW-1185">Reference proteome</keyword>
<evidence type="ECO:0000256" key="1">
    <source>
        <dbReference type="ARBA" id="ARBA00022723"/>
    </source>
</evidence>
<accession>A0AAD4S2V0</accession>
<dbReference type="Gene3D" id="3.30.40.10">
    <property type="entry name" value="Zinc/RING finger domain, C3HC4 (zinc finger)"/>
    <property type="match status" value="1"/>
</dbReference>
<dbReference type="Pfam" id="PF13639">
    <property type="entry name" value="zf-RING_2"/>
    <property type="match status" value="1"/>
</dbReference>
<evidence type="ECO:0000256" key="3">
    <source>
        <dbReference type="ARBA" id="ARBA00022833"/>
    </source>
</evidence>
<dbReference type="SMART" id="SM00744">
    <property type="entry name" value="RINGv"/>
    <property type="match status" value="1"/>
</dbReference>
<dbReference type="GO" id="GO:0008270">
    <property type="term" value="F:zinc ion binding"/>
    <property type="evidence" value="ECO:0007669"/>
    <property type="project" value="UniProtKB-KW"/>
</dbReference>